<dbReference type="PANTHER" id="PTHR30146">
    <property type="entry name" value="LACI-RELATED TRANSCRIPTIONAL REPRESSOR"/>
    <property type="match status" value="1"/>
</dbReference>
<dbReference type="CDD" id="cd06267">
    <property type="entry name" value="PBP1_LacI_sugar_binding-like"/>
    <property type="match status" value="1"/>
</dbReference>
<dbReference type="EMBL" id="JBHMAG010000012">
    <property type="protein sequence ID" value="MFB9752835.1"/>
    <property type="molecule type" value="Genomic_DNA"/>
</dbReference>
<dbReference type="GO" id="GO:0003677">
    <property type="term" value="F:DNA binding"/>
    <property type="evidence" value="ECO:0007669"/>
    <property type="project" value="UniProtKB-KW"/>
</dbReference>
<comment type="caution">
    <text evidence="5">The sequence shown here is derived from an EMBL/GenBank/DDBJ whole genome shotgun (WGS) entry which is preliminary data.</text>
</comment>
<evidence type="ECO:0000259" key="4">
    <source>
        <dbReference type="PROSITE" id="PS50932"/>
    </source>
</evidence>
<dbReference type="PROSITE" id="PS50932">
    <property type="entry name" value="HTH_LACI_2"/>
    <property type="match status" value="1"/>
</dbReference>
<keyword evidence="1" id="KW-0805">Transcription regulation</keyword>
<dbReference type="RefSeq" id="WP_344903130.1">
    <property type="nucleotide sequence ID" value="NZ_BAAAYO010000001.1"/>
</dbReference>
<dbReference type="SUPFAM" id="SSF47413">
    <property type="entry name" value="lambda repressor-like DNA-binding domains"/>
    <property type="match status" value="1"/>
</dbReference>
<accession>A0ABV5VWZ1</accession>
<dbReference type="InterPro" id="IPR010982">
    <property type="entry name" value="Lambda_DNA-bd_dom_sf"/>
</dbReference>
<dbReference type="Pfam" id="PF00356">
    <property type="entry name" value="LacI"/>
    <property type="match status" value="1"/>
</dbReference>
<dbReference type="Gene3D" id="1.10.260.40">
    <property type="entry name" value="lambda repressor-like DNA-binding domains"/>
    <property type="match status" value="1"/>
</dbReference>
<dbReference type="InterPro" id="IPR000843">
    <property type="entry name" value="HTH_LacI"/>
</dbReference>
<dbReference type="SMART" id="SM00354">
    <property type="entry name" value="HTH_LACI"/>
    <property type="match status" value="1"/>
</dbReference>
<name>A0ABV5VWZ1_9BACL</name>
<dbReference type="Pfam" id="PF13377">
    <property type="entry name" value="Peripla_BP_3"/>
    <property type="match status" value="1"/>
</dbReference>
<evidence type="ECO:0000256" key="3">
    <source>
        <dbReference type="ARBA" id="ARBA00023163"/>
    </source>
</evidence>
<dbReference type="Gene3D" id="3.40.50.2300">
    <property type="match status" value="2"/>
</dbReference>
<keyword evidence="6" id="KW-1185">Reference proteome</keyword>
<dbReference type="PANTHER" id="PTHR30146:SF109">
    <property type="entry name" value="HTH-TYPE TRANSCRIPTIONAL REGULATOR GALS"/>
    <property type="match status" value="1"/>
</dbReference>
<evidence type="ECO:0000256" key="1">
    <source>
        <dbReference type="ARBA" id="ARBA00023015"/>
    </source>
</evidence>
<sequence>MVTRDDVARHAGVSVAVVSYVINNKAVVKEATRQKVLQSIRELGYNPNLTARSLKTRKMNQFGVLFNNIGNSFETGISLGLEQKARGHGQSLIFQTYARQEEDSLKTIFMGRTDAIILFGQSLKAETADHFAGIGVPLFSIMTPELRHASVPYADIDWLAAYRALAEHLLSLGHTRIGFMGTRLRETHYEVRFRQFREALLAYGIEFRDEWLLRGPFGTLESAYETMSARLEASRDLPFTAIVCVNDLMAIGVLSACRDRGLSVPEQLSVASSEDILMANHTSPSLTTIHYPRRDIGHAAIEAIVSHLNEGTPLTGFMAKHELVVRQSTGQARDTGTS</sequence>
<evidence type="ECO:0000313" key="6">
    <source>
        <dbReference type="Proteomes" id="UP001589619"/>
    </source>
</evidence>
<keyword evidence="3" id="KW-0804">Transcription</keyword>
<feature type="domain" description="HTH lacI-type" evidence="4">
    <location>
        <begin position="2"/>
        <end position="56"/>
    </location>
</feature>
<dbReference type="SUPFAM" id="SSF53822">
    <property type="entry name" value="Periplasmic binding protein-like I"/>
    <property type="match status" value="1"/>
</dbReference>
<dbReference type="CDD" id="cd01392">
    <property type="entry name" value="HTH_LacI"/>
    <property type="match status" value="1"/>
</dbReference>
<evidence type="ECO:0000256" key="2">
    <source>
        <dbReference type="ARBA" id="ARBA00023125"/>
    </source>
</evidence>
<evidence type="ECO:0000313" key="5">
    <source>
        <dbReference type="EMBL" id="MFB9752835.1"/>
    </source>
</evidence>
<dbReference type="Proteomes" id="UP001589619">
    <property type="component" value="Unassembled WGS sequence"/>
</dbReference>
<reference evidence="5 6" key="1">
    <citation type="submission" date="2024-09" db="EMBL/GenBank/DDBJ databases">
        <authorList>
            <person name="Sun Q."/>
            <person name="Mori K."/>
        </authorList>
    </citation>
    <scope>NUCLEOTIDE SEQUENCE [LARGE SCALE GENOMIC DNA]</scope>
    <source>
        <strain evidence="5 6">JCM 12520</strain>
    </source>
</reference>
<proteinExistence type="predicted"/>
<dbReference type="InterPro" id="IPR028082">
    <property type="entry name" value="Peripla_BP_I"/>
</dbReference>
<protein>
    <submittedName>
        <fullName evidence="5">LacI family DNA-binding transcriptional regulator</fullName>
    </submittedName>
</protein>
<keyword evidence="2 5" id="KW-0238">DNA-binding</keyword>
<dbReference type="InterPro" id="IPR046335">
    <property type="entry name" value="LacI/GalR-like_sensor"/>
</dbReference>
<gene>
    <name evidence="5" type="ORF">ACFFNY_14820</name>
</gene>
<organism evidence="5 6">
    <name type="scientific">Paenibacillus hodogayensis</name>
    <dbReference type="NCBI Taxonomy" id="279208"/>
    <lineage>
        <taxon>Bacteria</taxon>
        <taxon>Bacillati</taxon>
        <taxon>Bacillota</taxon>
        <taxon>Bacilli</taxon>
        <taxon>Bacillales</taxon>
        <taxon>Paenibacillaceae</taxon>
        <taxon>Paenibacillus</taxon>
    </lineage>
</organism>